<keyword evidence="4 5" id="KW-0238">DNA-binding</keyword>
<dbReference type="Proteomes" id="UP001046870">
    <property type="component" value="Chromosome 21"/>
</dbReference>
<keyword evidence="3" id="KW-0862">Zinc</keyword>
<proteinExistence type="predicted"/>
<dbReference type="SMART" id="SM00692">
    <property type="entry name" value="DM3"/>
    <property type="match status" value="1"/>
</dbReference>
<feature type="region of interest" description="Disordered" evidence="7">
    <location>
        <begin position="1"/>
        <end position="25"/>
    </location>
</feature>
<dbReference type="GO" id="GO:0006355">
    <property type="term" value="P:regulation of DNA-templated transcription"/>
    <property type="evidence" value="ECO:0007669"/>
    <property type="project" value="TreeGrafter"/>
</dbReference>
<dbReference type="SMART" id="SM00980">
    <property type="entry name" value="THAP"/>
    <property type="match status" value="1"/>
</dbReference>
<evidence type="ECO:0000313" key="10">
    <source>
        <dbReference type="Proteomes" id="UP001046870"/>
    </source>
</evidence>
<name>A0A9D3PIA8_MEGAT</name>
<accession>A0A9D3PIA8</accession>
<feature type="domain" description="THAP-type" evidence="8">
    <location>
        <begin position="39"/>
        <end position="131"/>
    </location>
</feature>
<feature type="compositionally biased region" description="Polar residues" evidence="7">
    <location>
        <begin position="1"/>
        <end position="10"/>
    </location>
</feature>
<evidence type="ECO:0000256" key="6">
    <source>
        <dbReference type="SAM" id="Coils"/>
    </source>
</evidence>
<feature type="compositionally biased region" description="Basic residues" evidence="7">
    <location>
        <begin position="12"/>
        <end position="25"/>
    </location>
</feature>
<feature type="compositionally biased region" description="Basic and acidic residues" evidence="7">
    <location>
        <begin position="352"/>
        <end position="362"/>
    </location>
</feature>
<feature type="region of interest" description="Disordered" evidence="7">
    <location>
        <begin position="133"/>
        <end position="187"/>
    </location>
</feature>
<evidence type="ECO:0000256" key="2">
    <source>
        <dbReference type="ARBA" id="ARBA00022771"/>
    </source>
</evidence>
<dbReference type="GO" id="GO:0003677">
    <property type="term" value="F:DNA binding"/>
    <property type="evidence" value="ECO:0007669"/>
    <property type="project" value="UniProtKB-UniRule"/>
</dbReference>
<gene>
    <name evidence="9" type="ORF">MATL_G00232310</name>
</gene>
<feature type="coiled-coil region" evidence="6">
    <location>
        <begin position="205"/>
        <end position="242"/>
    </location>
</feature>
<evidence type="ECO:0000256" key="1">
    <source>
        <dbReference type="ARBA" id="ARBA00022723"/>
    </source>
</evidence>
<evidence type="ECO:0000256" key="3">
    <source>
        <dbReference type="ARBA" id="ARBA00022833"/>
    </source>
</evidence>
<protein>
    <recommendedName>
        <fullName evidence="8">THAP-type domain-containing protein</fullName>
    </recommendedName>
</protein>
<feature type="region of interest" description="Disordered" evidence="7">
    <location>
        <begin position="338"/>
        <end position="362"/>
    </location>
</feature>
<keyword evidence="10" id="KW-1185">Reference proteome</keyword>
<reference evidence="9" key="1">
    <citation type="submission" date="2021-01" db="EMBL/GenBank/DDBJ databases">
        <authorList>
            <person name="Zahm M."/>
            <person name="Roques C."/>
            <person name="Cabau C."/>
            <person name="Klopp C."/>
            <person name="Donnadieu C."/>
            <person name="Jouanno E."/>
            <person name="Lampietro C."/>
            <person name="Louis A."/>
            <person name="Herpin A."/>
            <person name="Echchiki A."/>
            <person name="Berthelot C."/>
            <person name="Parey E."/>
            <person name="Roest-Crollius H."/>
            <person name="Braasch I."/>
            <person name="Postlethwait J."/>
            <person name="Bobe J."/>
            <person name="Montfort J."/>
            <person name="Bouchez O."/>
            <person name="Begum T."/>
            <person name="Mejri S."/>
            <person name="Adams A."/>
            <person name="Chen W.-J."/>
            <person name="Guiguen Y."/>
        </authorList>
    </citation>
    <scope>NUCLEOTIDE SEQUENCE</scope>
    <source>
        <strain evidence="9">YG-15Mar2019-1</strain>
        <tissue evidence="9">Brain</tissue>
    </source>
</reference>
<evidence type="ECO:0000256" key="5">
    <source>
        <dbReference type="PROSITE-ProRule" id="PRU00309"/>
    </source>
</evidence>
<keyword evidence="6" id="KW-0175">Coiled coil</keyword>
<sequence>MGIGSFTPQRTVGRRAQNRRTAVRKKKAAIFVRSRHCVMPRHCSAAGCKSRDTRETRKAGITFHRLPKRGSPRRTLWIINSRRTGPQGKGQWDPQSHFIYFCSKHFTPESFELSGVSGYRRLKEDAVPTVFETFSRQRRSTSAKAQRGRDRPGPTTRQTRRSASSLKKEQDGLDACQDSQQGAEGCHDAGNTEHNYAQLCPLVWRKRYDRAIDSLEKSLRLLNATRRRENRLRQTLLRLRESRLKHTLGRFREGAKGREGRWGRGRTGQGSRAAEGELAERGTQHGLEESEAEQMAEDLSMIEDGLGGAGEWSGPNQSARASFEDEMGYCFYCGRGREDEGTEEQSGGSRQRGKEGEEQREEASLCYYGVERERGRSSQANQRAEEVGVEAGTEECCYYYYCDNGEGETREREDSVQIVTVELAAPSQTAAQPQKLIQPLAAMQTLPFKASASPVLHGAQLQPMPLQQQLEQQAEVHLPTHAAAGALHTTLQTLQPAQLQPVQLLQQGPGPQHGPLIVDSGEEAESVIREGEEEQHVFWVQEGMEGRLLLVPVPIDDRVRNVTRKDGGAGDPGFQPIVVSEVGFQKSPTKEPEQQCLETAGTELRTAGQSEKECSLQSETRIGVGGGDVRERLKEHLEGFQLQLSSEFIN</sequence>
<dbReference type="PANTHER" id="PTHR47502:SF1">
    <property type="entry name" value="THAP DOMAIN-CONTAINING PROTEIN 7"/>
    <property type="match status" value="1"/>
</dbReference>
<dbReference type="Pfam" id="PF05485">
    <property type="entry name" value="THAP"/>
    <property type="match status" value="1"/>
</dbReference>
<evidence type="ECO:0000313" key="9">
    <source>
        <dbReference type="EMBL" id="KAG7457920.1"/>
    </source>
</evidence>
<dbReference type="PANTHER" id="PTHR47502">
    <property type="entry name" value="THAP DOMAIN-CONTAINING PROTEIN 7"/>
    <property type="match status" value="1"/>
</dbReference>
<evidence type="ECO:0000256" key="7">
    <source>
        <dbReference type="SAM" id="MobiDB-lite"/>
    </source>
</evidence>
<keyword evidence="1" id="KW-0479">Metal-binding</keyword>
<dbReference type="SUPFAM" id="SSF57716">
    <property type="entry name" value="Glucocorticoid receptor-like (DNA-binding domain)"/>
    <property type="match status" value="1"/>
</dbReference>
<organism evidence="9 10">
    <name type="scientific">Megalops atlanticus</name>
    <name type="common">Tarpon</name>
    <name type="synonym">Clupea gigantea</name>
    <dbReference type="NCBI Taxonomy" id="7932"/>
    <lineage>
        <taxon>Eukaryota</taxon>
        <taxon>Metazoa</taxon>
        <taxon>Chordata</taxon>
        <taxon>Craniata</taxon>
        <taxon>Vertebrata</taxon>
        <taxon>Euteleostomi</taxon>
        <taxon>Actinopterygii</taxon>
        <taxon>Neopterygii</taxon>
        <taxon>Teleostei</taxon>
        <taxon>Elopiformes</taxon>
        <taxon>Megalopidae</taxon>
        <taxon>Megalops</taxon>
    </lineage>
</organism>
<dbReference type="InterPro" id="IPR006612">
    <property type="entry name" value="THAP_Znf"/>
</dbReference>
<dbReference type="GO" id="GO:0008270">
    <property type="term" value="F:zinc ion binding"/>
    <property type="evidence" value="ECO:0007669"/>
    <property type="project" value="UniProtKB-KW"/>
</dbReference>
<comment type="caution">
    <text evidence="9">The sequence shown here is derived from an EMBL/GenBank/DDBJ whole genome shotgun (WGS) entry which is preliminary data.</text>
</comment>
<feature type="compositionally biased region" description="Polar residues" evidence="7">
    <location>
        <begin position="155"/>
        <end position="165"/>
    </location>
</feature>
<feature type="region of interest" description="Disordered" evidence="7">
    <location>
        <begin position="255"/>
        <end position="290"/>
    </location>
</feature>
<feature type="compositionally biased region" description="Basic and acidic residues" evidence="7">
    <location>
        <begin position="274"/>
        <end position="288"/>
    </location>
</feature>
<dbReference type="OrthoDB" id="7312725at2759"/>
<evidence type="ECO:0000256" key="4">
    <source>
        <dbReference type="ARBA" id="ARBA00023125"/>
    </source>
</evidence>
<dbReference type="InterPro" id="IPR026519">
    <property type="entry name" value="THAP7"/>
</dbReference>
<dbReference type="PROSITE" id="PS50950">
    <property type="entry name" value="ZF_THAP"/>
    <property type="match status" value="1"/>
</dbReference>
<evidence type="ECO:0000259" key="8">
    <source>
        <dbReference type="PROSITE" id="PS50950"/>
    </source>
</evidence>
<dbReference type="GO" id="GO:0005634">
    <property type="term" value="C:nucleus"/>
    <property type="evidence" value="ECO:0007669"/>
    <property type="project" value="TreeGrafter"/>
</dbReference>
<dbReference type="EMBL" id="JAFDVH010000021">
    <property type="protein sequence ID" value="KAG7457920.1"/>
    <property type="molecule type" value="Genomic_DNA"/>
</dbReference>
<keyword evidence="2 5" id="KW-0863">Zinc-finger</keyword>
<dbReference type="AlphaFoldDB" id="A0A9D3PIA8"/>